<organism evidence="1 2">
    <name type="scientific">Nesterenkonia halotolerans</name>
    <dbReference type="NCBI Taxonomy" id="225325"/>
    <lineage>
        <taxon>Bacteria</taxon>
        <taxon>Bacillati</taxon>
        <taxon>Actinomycetota</taxon>
        <taxon>Actinomycetes</taxon>
        <taxon>Micrococcales</taxon>
        <taxon>Micrococcaceae</taxon>
        <taxon>Nesterenkonia</taxon>
    </lineage>
</organism>
<name>A0ABR9J5P3_9MICC</name>
<dbReference type="Proteomes" id="UP000636579">
    <property type="component" value="Unassembled WGS sequence"/>
</dbReference>
<proteinExistence type="predicted"/>
<sequence length="107" mass="11631">MEAFDAAGSQCTAQWWLDPLADDVPPEASSAASRALEEATVSSADIEGWEETLLDAQSGDQDLPPDELEGYAYIEEVRLKVREGLEEAGYPDAPTRVIEVRADLECS</sequence>
<accession>A0ABR9J5P3</accession>
<keyword evidence="2" id="KW-1185">Reference proteome</keyword>
<dbReference type="EMBL" id="JADBEE010000001">
    <property type="protein sequence ID" value="MBE1514295.1"/>
    <property type="molecule type" value="Genomic_DNA"/>
</dbReference>
<dbReference type="RefSeq" id="WP_192591062.1">
    <property type="nucleotide sequence ID" value="NZ_JADBEE010000001.1"/>
</dbReference>
<protein>
    <submittedName>
        <fullName evidence="1">Uncharacterized protein</fullName>
    </submittedName>
</protein>
<evidence type="ECO:0000313" key="1">
    <source>
        <dbReference type="EMBL" id="MBE1514295.1"/>
    </source>
</evidence>
<evidence type="ECO:0000313" key="2">
    <source>
        <dbReference type="Proteomes" id="UP000636579"/>
    </source>
</evidence>
<gene>
    <name evidence="1" type="ORF">H4W26_001050</name>
</gene>
<reference evidence="1 2" key="1">
    <citation type="submission" date="2020-10" db="EMBL/GenBank/DDBJ databases">
        <title>Sequencing the genomes of 1000 actinobacteria strains.</title>
        <authorList>
            <person name="Klenk H.-P."/>
        </authorList>
    </citation>
    <scope>NUCLEOTIDE SEQUENCE [LARGE SCALE GENOMIC DNA]</scope>
    <source>
        <strain evidence="1 2">DSM 15474</strain>
    </source>
</reference>
<comment type="caution">
    <text evidence="1">The sequence shown here is derived from an EMBL/GenBank/DDBJ whole genome shotgun (WGS) entry which is preliminary data.</text>
</comment>